<dbReference type="PANTHER" id="PTHR12352:SF3">
    <property type="entry name" value="NIDOGEN-2"/>
    <property type="match status" value="1"/>
</dbReference>
<feature type="chain" id="PRO_5035154830" evidence="6">
    <location>
        <begin position="21"/>
        <end position="339"/>
    </location>
</feature>
<evidence type="ECO:0000259" key="7">
    <source>
        <dbReference type="PROSITE" id="PS51162"/>
    </source>
</evidence>
<keyword evidence="6" id="KW-0732">Signal</keyword>
<feature type="disulfide bond" evidence="5">
    <location>
        <begin position="131"/>
        <end position="150"/>
    </location>
</feature>
<organism evidence="8 9">
    <name type="scientific">Danaus chrysippus</name>
    <name type="common">African queen</name>
    <dbReference type="NCBI Taxonomy" id="151541"/>
    <lineage>
        <taxon>Eukaryota</taxon>
        <taxon>Metazoa</taxon>
        <taxon>Ecdysozoa</taxon>
        <taxon>Arthropoda</taxon>
        <taxon>Hexapoda</taxon>
        <taxon>Insecta</taxon>
        <taxon>Pterygota</taxon>
        <taxon>Neoptera</taxon>
        <taxon>Endopterygota</taxon>
        <taxon>Lepidoptera</taxon>
        <taxon>Glossata</taxon>
        <taxon>Ditrysia</taxon>
        <taxon>Papilionoidea</taxon>
        <taxon>Nymphalidae</taxon>
        <taxon>Danainae</taxon>
        <taxon>Danaini</taxon>
        <taxon>Danaina</taxon>
        <taxon>Danaus</taxon>
        <taxon>Anosia</taxon>
    </lineage>
</organism>
<feature type="domain" description="Thyroglobulin type-1" evidence="7">
    <location>
        <begin position="131"/>
        <end position="191"/>
    </location>
</feature>
<name>A0A8J2QEM2_9NEOP</name>
<comment type="subcellular location">
    <subcellularLocation>
        <location evidence="1">Secreted</location>
    </subcellularLocation>
</comment>
<dbReference type="EMBL" id="CAKASE010000046">
    <property type="protein sequence ID" value="CAG9561056.1"/>
    <property type="molecule type" value="Genomic_DNA"/>
</dbReference>
<dbReference type="OrthoDB" id="6409105at2759"/>
<accession>A0A8J2QEM2</accession>
<dbReference type="Gene3D" id="4.10.800.10">
    <property type="entry name" value="Thyroglobulin type-1"/>
    <property type="match status" value="2"/>
</dbReference>
<dbReference type="AlphaFoldDB" id="A0A8J2QEM2"/>
<evidence type="ECO:0000313" key="8">
    <source>
        <dbReference type="EMBL" id="CAG9561056.1"/>
    </source>
</evidence>
<keyword evidence="3" id="KW-0677">Repeat</keyword>
<keyword evidence="9" id="KW-1185">Reference proteome</keyword>
<feature type="signal peptide" evidence="6">
    <location>
        <begin position="1"/>
        <end position="20"/>
    </location>
</feature>
<comment type="caution">
    <text evidence="5">Lacks conserved residue(s) required for the propagation of feature annotation.</text>
</comment>
<dbReference type="Proteomes" id="UP000789524">
    <property type="component" value="Unassembled WGS sequence"/>
</dbReference>
<evidence type="ECO:0000256" key="3">
    <source>
        <dbReference type="ARBA" id="ARBA00022737"/>
    </source>
</evidence>
<dbReference type="PROSITE" id="PS51162">
    <property type="entry name" value="THYROGLOBULIN_1_2"/>
    <property type="match status" value="2"/>
</dbReference>
<protein>
    <submittedName>
        <fullName evidence="8">(African queen) hypothetical protein</fullName>
    </submittedName>
</protein>
<dbReference type="InterPro" id="IPR051950">
    <property type="entry name" value="Dev_reg/Prot_inhib"/>
</dbReference>
<gene>
    <name evidence="8" type="ORF">DCHRY22_LOCUS2631</name>
</gene>
<comment type="caution">
    <text evidence="8">The sequence shown here is derived from an EMBL/GenBank/DDBJ whole genome shotgun (WGS) entry which is preliminary data.</text>
</comment>
<dbReference type="SUPFAM" id="SSF57610">
    <property type="entry name" value="Thyroglobulin type-1 domain"/>
    <property type="match status" value="3"/>
</dbReference>
<evidence type="ECO:0000256" key="2">
    <source>
        <dbReference type="ARBA" id="ARBA00022525"/>
    </source>
</evidence>
<reference evidence="8" key="1">
    <citation type="submission" date="2021-09" db="EMBL/GenBank/DDBJ databases">
        <authorList>
            <person name="Martin H S."/>
        </authorList>
    </citation>
    <scope>NUCLEOTIDE SEQUENCE</scope>
</reference>
<evidence type="ECO:0000256" key="1">
    <source>
        <dbReference type="ARBA" id="ARBA00004613"/>
    </source>
</evidence>
<dbReference type="GO" id="GO:0007160">
    <property type="term" value="P:cell-matrix adhesion"/>
    <property type="evidence" value="ECO:0007669"/>
    <property type="project" value="TreeGrafter"/>
</dbReference>
<dbReference type="GO" id="GO:0005604">
    <property type="term" value="C:basement membrane"/>
    <property type="evidence" value="ECO:0007669"/>
    <property type="project" value="TreeGrafter"/>
</dbReference>
<evidence type="ECO:0000256" key="4">
    <source>
        <dbReference type="ARBA" id="ARBA00023157"/>
    </source>
</evidence>
<dbReference type="SMART" id="SM00211">
    <property type="entry name" value="TY"/>
    <property type="match status" value="2"/>
</dbReference>
<dbReference type="GO" id="GO:0005615">
    <property type="term" value="C:extracellular space"/>
    <property type="evidence" value="ECO:0007669"/>
    <property type="project" value="TreeGrafter"/>
</dbReference>
<sequence length="339" mass="37365">MNIFIISLFLYLKINGLTDASKCEIAQACITDLSQSDCGGGTVLVRNTWIYGCCPSCVVPEEDDEDDEDDIDVIPSEVCRPPSNCLENGEYAPVQCKGDTFTGRCFCSDAKGNRIFGQMWRSEAQDMKCACSRRRNEIENTEKRISTLHCATNGDYERLQCDNGMCWCADPSTGQPTAPPLPQEDMTILPCHSAGLIGENYLRRCESIVNALAAIAKEQAEHGTNFLGNPTTFCDYDGSYGPYQIQNGIAYCTGRDGKILGSWQVVSSSMGEMNCNCARDTTIYFPEKGMTVSEVCLPNGNYRSFQNAGEVPYCVDSDGYPIERDEWPQECVNNTPAPP</sequence>
<evidence type="ECO:0000313" key="9">
    <source>
        <dbReference type="Proteomes" id="UP000789524"/>
    </source>
</evidence>
<keyword evidence="4 5" id="KW-1015">Disulfide bond</keyword>
<dbReference type="PANTHER" id="PTHR12352">
    <property type="entry name" value="SECRETED MODULAR CALCIUM-BINDING PROTEIN"/>
    <property type="match status" value="1"/>
</dbReference>
<proteinExistence type="predicted"/>
<feature type="domain" description="Thyroglobulin type-1" evidence="7">
    <location>
        <begin position="76"/>
        <end position="129"/>
    </location>
</feature>
<evidence type="ECO:0000256" key="5">
    <source>
        <dbReference type="PROSITE-ProRule" id="PRU00500"/>
    </source>
</evidence>
<dbReference type="InterPro" id="IPR036857">
    <property type="entry name" value="Thyroglobulin_1_sf"/>
</dbReference>
<keyword evidence="2" id="KW-0964">Secreted</keyword>
<dbReference type="Pfam" id="PF00086">
    <property type="entry name" value="Thyroglobulin_1"/>
    <property type="match status" value="2"/>
</dbReference>
<evidence type="ECO:0000256" key="6">
    <source>
        <dbReference type="SAM" id="SignalP"/>
    </source>
</evidence>
<dbReference type="InterPro" id="IPR000716">
    <property type="entry name" value="Thyroglobulin_1"/>
</dbReference>